<gene>
    <name evidence="2" type="ORF">Vretifemale_592</name>
</gene>
<keyword evidence="3" id="KW-1185">Reference proteome</keyword>
<dbReference type="Proteomes" id="UP000747110">
    <property type="component" value="Unassembled WGS sequence"/>
</dbReference>
<comment type="caution">
    <text evidence="2">The sequence shown here is derived from an EMBL/GenBank/DDBJ whole genome shotgun (WGS) entry which is preliminary data.</text>
</comment>
<name>A0A8J4BW82_9CHLO</name>
<feature type="region of interest" description="Disordered" evidence="1">
    <location>
        <begin position="278"/>
        <end position="301"/>
    </location>
</feature>
<organism evidence="2 3">
    <name type="scientific">Volvox reticuliferus</name>
    <dbReference type="NCBI Taxonomy" id="1737510"/>
    <lineage>
        <taxon>Eukaryota</taxon>
        <taxon>Viridiplantae</taxon>
        <taxon>Chlorophyta</taxon>
        <taxon>core chlorophytes</taxon>
        <taxon>Chlorophyceae</taxon>
        <taxon>CS clade</taxon>
        <taxon>Chlamydomonadales</taxon>
        <taxon>Volvocaceae</taxon>
        <taxon>Volvox</taxon>
    </lineage>
</organism>
<accession>A0A8J4BW82</accession>
<evidence type="ECO:0000313" key="2">
    <source>
        <dbReference type="EMBL" id="GIL69826.1"/>
    </source>
</evidence>
<evidence type="ECO:0000313" key="3">
    <source>
        <dbReference type="Proteomes" id="UP000747110"/>
    </source>
</evidence>
<reference evidence="2" key="1">
    <citation type="journal article" date="2021" name="Proc. Natl. Acad. Sci. U.S.A.">
        <title>Three genomes in the algal genus Volvox reveal the fate of a haploid sex-determining region after a transition to homothallism.</title>
        <authorList>
            <person name="Yamamoto K."/>
            <person name="Hamaji T."/>
            <person name="Kawai-Toyooka H."/>
            <person name="Matsuzaki R."/>
            <person name="Takahashi F."/>
            <person name="Nishimura Y."/>
            <person name="Kawachi M."/>
            <person name="Noguchi H."/>
            <person name="Minakuchi Y."/>
            <person name="Umen J.G."/>
            <person name="Toyoda A."/>
            <person name="Nozaki H."/>
        </authorList>
    </citation>
    <scope>NUCLEOTIDE SEQUENCE</scope>
    <source>
        <strain evidence="2">NIES-3786</strain>
    </source>
</reference>
<protein>
    <submittedName>
        <fullName evidence="2">Uncharacterized protein</fullName>
    </submittedName>
</protein>
<proteinExistence type="predicted"/>
<dbReference type="OrthoDB" id="542157at2759"/>
<evidence type="ECO:0000256" key="1">
    <source>
        <dbReference type="SAM" id="MobiDB-lite"/>
    </source>
</evidence>
<feature type="compositionally biased region" description="Gly residues" evidence="1">
    <location>
        <begin position="282"/>
        <end position="291"/>
    </location>
</feature>
<dbReference type="EMBL" id="BNCP01000001">
    <property type="protein sequence ID" value="GIL69826.1"/>
    <property type="molecule type" value="Genomic_DNA"/>
</dbReference>
<feature type="compositionally biased region" description="Low complexity" evidence="1">
    <location>
        <begin position="292"/>
        <end position="301"/>
    </location>
</feature>
<dbReference type="AlphaFoldDB" id="A0A8J4BW82"/>
<sequence>MAGLYSDSENDYCMLESPRPSAQARLAAAMIQGQLTELVLRGEVHLPRSIALCLEVLGLGTSPPEHQRAASKELVRLVTHRKLRPAVDNLLVMRRLCRIIGLTESATALKQAGQALFAVADDTAWQTKGGGAVDILREALTRCVDTIGNVAKTAVMVQDGAESGTQQPATSEAALSMDADQTALAVAAAVLLRPPVLHLLSTAQLVEAARALAACIASGRIDGNILAALTAVVKHGPTDEDRVEVGEAALGCQGMVAALLKVVASGTQAISLSRDAEVSSGCGEGASGSGDGASDAPVDGSGSDGDAVAACSGATPIQLTTSAQDAFSCLKHVLDACTAKRQRITAAVALDEATAALLPLLQLAPDEAARALHALLILTALSAPAGVCPDVKPVIAAFETSKGRQQVAPAAVLSAASTLLKDGAARDFSDQVCATALLHLTAALLEENKLTVKQLHGAAAGLIAAASGVILGKAPEMTWCGLFTPVNGPIGSAPATGTHYPEALRLAAAELAFRILEWASVFWQDDDYKDNPLWAEIDSLLRPADIVNALIASLPLNKTAPAEQVSTLLSSRQAWCLVYSMCFFRPQPMWVALNVSGLTKMIKTLEGELKSITLFEQEFAFQREVLQLAIMTVMCLWSGAISYGTTSGDARTFLVALLNLATATLQCAVTVTQHSSKTMPQMAFLTGLLNAAVGLLRYDLILMGSASKVLSPALPYDLLHLPAAADPSAPANLLKLYYSVGDAQQINDSHHGYHGYHGYQKYRPKVTMQLQWAFETPPAPLPWDTVFTMYSSGSNDFGKVHTTVAASTAQSLLQAMCSASSRLSELLQLHVEEMAADKRPLGAMDEERLKEGLLVSAALRVLANTSKVLRQCIPQGMMEIK</sequence>